<gene>
    <name evidence="1" type="ORF">AHMF7605_06145</name>
</gene>
<dbReference type="AlphaFoldDB" id="A0A2T2YCA5"/>
<dbReference type="Gene3D" id="3.90.1150.30">
    <property type="match status" value="1"/>
</dbReference>
<accession>A0A2T2YCA5</accession>
<reference evidence="1 2" key="1">
    <citation type="submission" date="2018-03" db="EMBL/GenBank/DDBJ databases">
        <title>Adhaeribacter sp. HMF7605 Genome sequencing and assembly.</title>
        <authorList>
            <person name="Kang H."/>
            <person name="Kang J."/>
            <person name="Cha I."/>
            <person name="Kim H."/>
            <person name="Joh K."/>
        </authorList>
    </citation>
    <scope>NUCLEOTIDE SEQUENCE [LARGE SCALE GENOMIC DNA]</scope>
    <source>
        <strain evidence="1 2">HMF7605</strain>
    </source>
</reference>
<dbReference type="OrthoDB" id="9789813at2"/>
<proteinExistence type="predicted"/>
<dbReference type="InterPro" id="IPR058532">
    <property type="entry name" value="YjbR/MT2646/Rv2570-like"/>
</dbReference>
<dbReference type="SUPFAM" id="SSF142906">
    <property type="entry name" value="YjbR-like"/>
    <property type="match status" value="1"/>
</dbReference>
<dbReference type="Pfam" id="PF04237">
    <property type="entry name" value="YjbR"/>
    <property type="match status" value="1"/>
</dbReference>
<protein>
    <submittedName>
        <fullName evidence="1">MmcQ-like protein</fullName>
    </submittedName>
</protein>
<evidence type="ECO:0000313" key="2">
    <source>
        <dbReference type="Proteomes" id="UP000240357"/>
    </source>
</evidence>
<name>A0A2T2YCA5_9BACT</name>
<dbReference type="PANTHER" id="PTHR35145:SF1">
    <property type="entry name" value="CYTOPLASMIC PROTEIN"/>
    <property type="match status" value="1"/>
</dbReference>
<keyword evidence="2" id="KW-1185">Reference proteome</keyword>
<dbReference type="PANTHER" id="PTHR35145">
    <property type="entry name" value="CYTOPLASMIC PROTEIN-RELATED"/>
    <property type="match status" value="1"/>
</dbReference>
<dbReference type="EMBL" id="PYFT01000001">
    <property type="protein sequence ID" value="PSR53139.1"/>
    <property type="molecule type" value="Genomic_DNA"/>
</dbReference>
<sequence length="126" mass="14394">MNIEDFREYCLSKAGVTEELPFGDNTLVFKVGGKIFALTDINEFASINLKCDPLKAVELREQFDEVKPGYHMDKKHWNTISTKGSLPDLVLKEWIDQSYLLVYAKLTRALKLNINIQDEPPIGFLS</sequence>
<evidence type="ECO:0000313" key="1">
    <source>
        <dbReference type="EMBL" id="PSR53139.1"/>
    </source>
</evidence>
<comment type="caution">
    <text evidence="1">The sequence shown here is derived from an EMBL/GenBank/DDBJ whole genome shotgun (WGS) entry which is preliminary data.</text>
</comment>
<dbReference type="Proteomes" id="UP000240357">
    <property type="component" value="Unassembled WGS sequence"/>
</dbReference>
<dbReference type="InterPro" id="IPR007351">
    <property type="entry name" value="YjbR"/>
</dbReference>
<dbReference type="RefSeq" id="WP_106927468.1">
    <property type="nucleotide sequence ID" value="NZ_PYFT01000001.1"/>
</dbReference>
<organism evidence="1 2">
    <name type="scientific">Adhaeribacter arboris</name>
    <dbReference type="NCBI Taxonomy" id="2072846"/>
    <lineage>
        <taxon>Bacteria</taxon>
        <taxon>Pseudomonadati</taxon>
        <taxon>Bacteroidota</taxon>
        <taxon>Cytophagia</taxon>
        <taxon>Cytophagales</taxon>
        <taxon>Hymenobacteraceae</taxon>
        <taxon>Adhaeribacter</taxon>
    </lineage>
</organism>
<dbReference type="InterPro" id="IPR038056">
    <property type="entry name" value="YjbR-like_sf"/>
</dbReference>